<gene>
    <name evidence="1" type="ORF">V1517DRAFT_328636</name>
</gene>
<organism evidence="1 2">
    <name type="scientific">Lipomyces orientalis</name>
    <dbReference type="NCBI Taxonomy" id="1233043"/>
    <lineage>
        <taxon>Eukaryota</taxon>
        <taxon>Fungi</taxon>
        <taxon>Dikarya</taxon>
        <taxon>Ascomycota</taxon>
        <taxon>Saccharomycotina</taxon>
        <taxon>Lipomycetes</taxon>
        <taxon>Lipomycetales</taxon>
        <taxon>Lipomycetaceae</taxon>
        <taxon>Lipomyces</taxon>
    </lineage>
</organism>
<reference evidence="2" key="1">
    <citation type="journal article" date="2024" name="Front. Bioeng. Biotechnol.">
        <title>Genome-scale model development and genomic sequencing of the oleaginous clade Lipomyces.</title>
        <authorList>
            <person name="Czajka J.J."/>
            <person name="Han Y."/>
            <person name="Kim J."/>
            <person name="Mondo S.J."/>
            <person name="Hofstad B.A."/>
            <person name="Robles A."/>
            <person name="Haridas S."/>
            <person name="Riley R."/>
            <person name="LaButti K."/>
            <person name="Pangilinan J."/>
            <person name="Andreopoulos W."/>
            <person name="Lipzen A."/>
            <person name="Yan J."/>
            <person name="Wang M."/>
            <person name="Ng V."/>
            <person name="Grigoriev I.V."/>
            <person name="Spatafora J.W."/>
            <person name="Magnuson J.K."/>
            <person name="Baker S.E."/>
            <person name="Pomraning K.R."/>
        </authorList>
    </citation>
    <scope>NUCLEOTIDE SEQUENCE [LARGE SCALE GENOMIC DNA]</scope>
    <source>
        <strain evidence="2">CBS 10300</strain>
    </source>
</reference>
<dbReference type="EMBL" id="MU970120">
    <property type="protein sequence ID" value="KAK9320654.1"/>
    <property type="molecule type" value="Genomic_DNA"/>
</dbReference>
<keyword evidence="2" id="KW-1185">Reference proteome</keyword>
<sequence>MSSGNDSTDATVYGSNTHTYVLGYQEVVEIVLNNFDPGKHPFHLHGHVFQVVERSDASPDDETFLTYNPDEPGTINEYPMRRDTVYVRPNGYFVLRFLSNNPGVWFFHCHIEWHLQQGLALTLVEAPAEIQAQQVIPDDHYAACKAGGYAYEGNAAGNTVNLFDLTGEKLQPKPLPAGFTARGIVALVFSCISAFVGMGFITWYGLSDLKTTEREVAAIVGEPLDDSDESK</sequence>
<comment type="caution">
    <text evidence="1">The sequence shown here is derived from an EMBL/GenBank/DDBJ whole genome shotgun (WGS) entry which is preliminary data.</text>
</comment>
<name>A0ACC3THM6_9ASCO</name>
<protein>
    <submittedName>
        <fullName evidence="1">Multicopper oxidase-domain-containing protein</fullName>
    </submittedName>
</protein>
<dbReference type="Proteomes" id="UP001489719">
    <property type="component" value="Unassembled WGS sequence"/>
</dbReference>
<evidence type="ECO:0000313" key="2">
    <source>
        <dbReference type="Proteomes" id="UP001489719"/>
    </source>
</evidence>
<evidence type="ECO:0000313" key="1">
    <source>
        <dbReference type="EMBL" id="KAK9320654.1"/>
    </source>
</evidence>
<accession>A0ACC3THM6</accession>
<proteinExistence type="predicted"/>